<dbReference type="Pfam" id="PF13946">
    <property type="entry name" value="DUF4214"/>
    <property type="match status" value="1"/>
</dbReference>
<dbReference type="PROSITE" id="PS00330">
    <property type="entry name" value="HEMOLYSIN_CALCIUM"/>
    <property type="match status" value="1"/>
</dbReference>
<comment type="caution">
    <text evidence="2">The sequence shown here is derived from an EMBL/GenBank/DDBJ whole genome shotgun (WGS) entry which is preliminary data.</text>
</comment>
<name>A0ABQ1LBB7_9RHOB</name>
<accession>A0ABQ1LBB7</accession>
<evidence type="ECO:0000313" key="3">
    <source>
        <dbReference type="Proteomes" id="UP000645462"/>
    </source>
</evidence>
<dbReference type="SUPFAM" id="SSF82153">
    <property type="entry name" value="FAS1 domain"/>
    <property type="match status" value="2"/>
</dbReference>
<dbReference type="InterPro" id="IPR036378">
    <property type="entry name" value="FAS1_dom_sf"/>
</dbReference>
<dbReference type="RefSeq" id="WP_188484071.1">
    <property type="nucleotide sequence ID" value="NZ_BMFC01000019.1"/>
</dbReference>
<dbReference type="Gene3D" id="2.30.180.10">
    <property type="entry name" value="FAS1 domain"/>
    <property type="match status" value="2"/>
</dbReference>
<dbReference type="InterPro" id="IPR001343">
    <property type="entry name" value="Hemolysn_Ca-bd"/>
</dbReference>
<dbReference type="PANTHER" id="PTHR10900">
    <property type="entry name" value="PERIOSTIN-RELATED"/>
    <property type="match status" value="1"/>
</dbReference>
<dbReference type="InterPro" id="IPR018511">
    <property type="entry name" value="Hemolysin-typ_Ca-bd_CS"/>
</dbReference>
<organism evidence="2 3">
    <name type="scientific">Marivita lacus</name>
    <dbReference type="NCBI Taxonomy" id="1323742"/>
    <lineage>
        <taxon>Bacteria</taxon>
        <taxon>Pseudomonadati</taxon>
        <taxon>Pseudomonadota</taxon>
        <taxon>Alphaproteobacteria</taxon>
        <taxon>Rhodobacterales</taxon>
        <taxon>Roseobacteraceae</taxon>
        <taxon>Marivita</taxon>
    </lineage>
</organism>
<reference evidence="3" key="1">
    <citation type="journal article" date="2019" name="Int. J. Syst. Evol. Microbiol.">
        <title>The Global Catalogue of Microorganisms (GCM) 10K type strain sequencing project: providing services to taxonomists for standard genome sequencing and annotation.</title>
        <authorList>
            <consortium name="The Broad Institute Genomics Platform"/>
            <consortium name="The Broad Institute Genome Sequencing Center for Infectious Disease"/>
            <person name="Wu L."/>
            <person name="Ma J."/>
        </authorList>
    </citation>
    <scope>NUCLEOTIDE SEQUENCE [LARGE SCALE GENOMIC DNA]</scope>
    <source>
        <strain evidence="3">CGMCC 1.12478</strain>
    </source>
</reference>
<gene>
    <name evidence="2" type="ORF">GCM10011363_42070</name>
</gene>
<proteinExistence type="predicted"/>
<sequence length="643" mass="65723">MNIVDIAAGSEDFSILVTALNTAGLTDTVRAADDITVFAPTNAAFAALAVDLGFDGDTSDADAVFGFIAQALTDLGGGDPIPLLTDILLYHVAPGARTEPTITGSEGIATLLEGAEIAPAGGALVDGEPDLLDPVIVLADVAADNGIIQGIDRVLLPIDIPGNDRDTITGIVAASGGTFDTDASDFDILLNALQAAGLTGALDNPDSNLTVFAPSDAAFVAAAQTLGYEGSDEAGAFDYIVQAVTLLSFGNDPVPLLSDILLYHVAPGALDADAVLGSTSLDTLLGVGLGVDGAALVDGEPDLPDANIVATNIAASNGFVHVIDGVLIPVDLLPSNGGDDPVAFVIGDDTSETLILGDNDDYVSAGGGDDTITGGPGDDVIVGGAGEDTVVVTGDLDDFGFAFGPGGIEQTDKANGDTGTDILNGVEFVQVDDGTLNLSVLEGAVRLTPDQLQLLTELYIAYFDRAPDAGGLLFWGTSLANGVSLPEIAALFFDQPETQEKMPDGLSSEAFVTRAYTNFLERDPDEAGRDFWVAQLEAGTVSRPEFMLALIEGARAETGSPEDVRTIQDKGDIGVSFALINGLNNVDDAEAVMAAYTLTDRDESLAEAQRLTADAAADANGGDGTTAFTFQLVGVIDDPFAMA</sequence>
<dbReference type="PANTHER" id="PTHR10900:SF77">
    <property type="entry name" value="FI19380P1"/>
    <property type="match status" value="1"/>
</dbReference>
<feature type="domain" description="FAS1" evidence="1">
    <location>
        <begin position="173"/>
        <end position="327"/>
    </location>
</feature>
<dbReference type="InterPro" id="IPR025282">
    <property type="entry name" value="DUF4214"/>
</dbReference>
<protein>
    <recommendedName>
        <fullName evidence="1">FAS1 domain-containing protein</fullName>
    </recommendedName>
</protein>
<dbReference type="Pfam" id="PF00353">
    <property type="entry name" value="HemolysinCabind"/>
    <property type="match status" value="1"/>
</dbReference>
<evidence type="ECO:0000259" key="1">
    <source>
        <dbReference type="PROSITE" id="PS50213"/>
    </source>
</evidence>
<dbReference type="Proteomes" id="UP000645462">
    <property type="component" value="Unassembled WGS sequence"/>
</dbReference>
<dbReference type="PRINTS" id="PR00313">
    <property type="entry name" value="CABNDNGRPT"/>
</dbReference>
<dbReference type="SMART" id="SM00554">
    <property type="entry name" value="FAS1"/>
    <property type="match status" value="2"/>
</dbReference>
<evidence type="ECO:0000313" key="2">
    <source>
        <dbReference type="EMBL" id="GGC20980.1"/>
    </source>
</evidence>
<dbReference type="InterPro" id="IPR011049">
    <property type="entry name" value="Serralysin-like_metalloprot_C"/>
</dbReference>
<keyword evidence="3" id="KW-1185">Reference proteome</keyword>
<dbReference type="Pfam" id="PF02469">
    <property type="entry name" value="Fasciclin"/>
    <property type="match status" value="2"/>
</dbReference>
<dbReference type="EMBL" id="BMFC01000019">
    <property type="protein sequence ID" value="GGC20980.1"/>
    <property type="molecule type" value="Genomic_DNA"/>
</dbReference>
<dbReference type="InterPro" id="IPR000782">
    <property type="entry name" value="FAS1_domain"/>
</dbReference>
<dbReference type="InterPro" id="IPR050904">
    <property type="entry name" value="Adhesion/Biosynth-related"/>
</dbReference>
<dbReference type="SUPFAM" id="SSF51120">
    <property type="entry name" value="beta-Roll"/>
    <property type="match status" value="1"/>
</dbReference>
<dbReference type="PROSITE" id="PS50213">
    <property type="entry name" value="FAS1"/>
    <property type="match status" value="2"/>
</dbReference>
<feature type="domain" description="FAS1" evidence="1">
    <location>
        <begin position="1"/>
        <end position="155"/>
    </location>
</feature>